<keyword evidence="3" id="KW-1185">Reference proteome</keyword>
<comment type="caution">
    <text evidence="2">The sequence shown here is derived from an EMBL/GenBank/DDBJ whole genome shotgun (WGS) entry which is preliminary data.</text>
</comment>
<dbReference type="Pfam" id="PF00106">
    <property type="entry name" value="adh_short"/>
    <property type="match status" value="1"/>
</dbReference>
<name>A0ABR4NG86_9FUNG</name>
<accession>A0ABR4NG86</accession>
<keyword evidence="1" id="KW-0560">Oxidoreductase</keyword>
<dbReference type="InterPro" id="IPR052228">
    <property type="entry name" value="Sec_Metab_Biosynth_Oxidored"/>
</dbReference>
<dbReference type="EMBL" id="JADGIZ020000006">
    <property type="protein sequence ID" value="KAL2918484.1"/>
    <property type="molecule type" value="Genomic_DNA"/>
</dbReference>
<dbReference type="Gene3D" id="3.40.50.720">
    <property type="entry name" value="NAD(P)-binding Rossmann-like Domain"/>
    <property type="match status" value="1"/>
</dbReference>
<dbReference type="Proteomes" id="UP001527925">
    <property type="component" value="Unassembled WGS sequence"/>
</dbReference>
<sequence length="319" mass="33686">MLKTSLVGKHVLVVGATQGIGAATAKRFAAEGASVTLIGRNAALGGEVMLALERLAPQRQQQTFAFHQLDVTSIASVKRFCAELVQSHHPDRGGPGLTGLVLCAGGLNFGPRRETAEGVERTFAQNYLSRFVFINELLPLLAATKRTGGGGIAGGRGAAAASVPGGRVVNVLGAATGGAINTSDWQLRSGFSFMAANAQAASMTDVATREFARRHGADAAFFHMFPGIVNTSSARNQGFPWWIWFPASFVLPLIGTPPERIASNIFNIITAPEYGDPKRNGWLVNSKGREIRPVAAVLKGGDELGDTVWSYTVDLAKSL</sequence>
<dbReference type="InterPro" id="IPR036291">
    <property type="entry name" value="NAD(P)-bd_dom_sf"/>
</dbReference>
<dbReference type="PRINTS" id="PR00081">
    <property type="entry name" value="GDHRDH"/>
</dbReference>
<protein>
    <submittedName>
        <fullName evidence="2">Uncharacterized protein</fullName>
    </submittedName>
</protein>
<reference evidence="2 3" key="1">
    <citation type="submission" date="2023-09" db="EMBL/GenBank/DDBJ databases">
        <title>Pangenome analysis of Batrachochytrium dendrobatidis and related Chytrids.</title>
        <authorList>
            <person name="Yacoub M.N."/>
            <person name="Stajich J.E."/>
            <person name="James T.Y."/>
        </authorList>
    </citation>
    <scope>NUCLEOTIDE SEQUENCE [LARGE SCALE GENOMIC DNA]</scope>
    <source>
        <strain evidence="2 3">JEL0888</strain>
    </source>
</reference>
<proteinExistence type="predicted"/>
<evidence type="ECO:0000313" key="2">
    <source>
        <dbReference type="EMBL" id="KAL2918484.1"/>
    </source>
</evidence>
<organism evidence="2 3">
    <name type="scientific">Polyrhizophydium stewartii</name>
    <dbReference type="NCBI Taxonomy" id="2732419"/>
    <lineage>
        <taxon>Eukaryota</taxon>
        <taxon>Fungi</taxon>
        <taxon>Fungi incertae sedis</taxon>
        <taxon>Chytridiomycota</taxon>
        <taxon>Chytridiomycota incertae sedis</taxon>
        <taxon>Chytridiomycetes</taxon>
        <taxon>Rhizophydiales</taxon>
        <taxon>Rhizophydiales incertae sedis</taxon>
        <taxon>Polyrhizophydium</taxon>
    </lineage>
</organism>
<gene>
    <name evidence="2" type="ORF">HK105_201885</name>
</gene>
<evidence type="ECO:0000313" key="3">
    <source>
        <dbReference type="Proteomes" id="UP001527925"/>
    </source>
</evidence>
<dbReference type="InterPro" id="IPR002347">
    <property type="entry name" value="SDR_fam"/>
</dbReference>
<dbReference type="SUPFAM" id="SSF51735">
    <property type="entry name" value="NAD(P)-binding Rossmann-fold domains"/>
    <property type="match status" value="1"/>
</dbReference>
<dbReference type="PANTHER" id="PTHR47534">
    <property type="entry name" value="YALI0E05731P"/>
    <property type="match status" value="1"/>
</dbReference>
<dbReference type="PANTHER" id="PTHR47534:SF3">
    <property type="entry name" value="ALCOHOL DEHYDROGENASE-LIKE C-TERMINAL DOMAIN-CONTAINING PROTEIN"/>
    <property type="match status" value="1"/>
</dbReference>
<evidence type="ECO:0000256" key="1">
    <source>
        <dbReference type="ARBA" id="ARBA00023002"/>
    </source>
</evidence>